<sequence>MSKLDLLEKHLLDRGPLAIAVSGGVDSMTLAVVAHRASLDTEMYHAISPAVPLESTALVRRYAEDEGWNLTIVTAGEIEDPQYLANPANRCYYCKTNLYATLSQQTELTIASGTNMDDLGDYRPGLEAAKEHRVVHPYVETGISKTQLRDIAKSLSLTDLQDLPSSPCLSSRVTTGIAIDATLLPVINLVERELWTTLISYLPLQAVRCRILPDSVTIQIDSTEVLDPNSEYNAEVKKIVRRIFKVNGFDSYSNNISIEPYKRGSAFLIETLTVQ</sequence>
<evidence type="ECO:0000313" key="1">
    <source>
        <dbReference type="EMBL" id="RZO75658.1"/>
    </source>
</evidence>
<reference evidence="1 2" key="1">
    <citation type="submission" date="2019-02" db="EMBL/GenBank/DDBJ databases">
        <title>Prokaryotic population dynamics and viral predation in marine succession experiment using metagenomics: the confinement effect.</title>
        <authorList>
            <person name="Haro-Moreno J.M."/>
            <person name="Rodriguez-Valera F."/>
            <person name="Lopez-Perez M."/>
        </authorList>
    </citation>
    <scope>NUCLEOTIDE SEQUENCE [LARGE SCALE GENOMIC DNA]</scope>
    <source>
        <strain evidence="1">MED-G157</strain>
    </source>
</reference>
<dbReference type="PANTHER" id="PTHR43169:SF2">
    <property type="entry name" value="NAD_GMP SYNTHASE DOMAIN-CONTAINING PROTEIN"/>
    <property type="match status" value="1"/>
</dbReference>
<dbReference type="AlphaFoldDB" id="A0A520RZM3"/>
<dbReference type="PANTHER" id="PTHR43169">
    <property type="entry name" value="EXSB FAMILY PROTEIN"/>
    <property type="match status" value="1"/>
</dbReference>
<organism evidence="1 2">
    <name type="scientific">OM182 bacterium</name>
    <dbReference type="NCBI Taxonomy" id="2510334"/>
    <lineage>
        <taxon>Bacteria</taxon>
        <taxon>Pseudomonadati</taxon>
        <taxon>Pseudomonadota</taxon>
        <taxon>Gammaproteobacteria</taxon>
        <taxon>OMG group</taxon>
        <taxon>OM182 clade</taxon>
    </lineage>
</organism>
<name>A0A520RZM3_9GAMM</name>
<evidence type="ECO:0000313" key="2">
    <source>
        <dbReference type="Proteomes" id="UP000316199"/>
    </source>
</evidence>
<protein>
    <submittedName>
        <fullName evidence="1">Adenine nucleotide alpha hydrolase</fullName>
    </submittedName>
</protein>
<proteinExistence type="predicted"/>
<dbReference type="GO" id="GO:0016787">
    <property type="term" value="F:hydrolase activity"/>
    <property type="evidence" value="ECO:0007669"/>
    <property type="project" value="UniProtKB-KW"/>
</dbReference>
<gene>
    <name evidence="1" type="ORF">EVA68_06465</name>
</gene>
<keyword evidence="1" id="KW-0378">Hydrolase</keyword>
<dbReference type="SUPFAM" id="SSF52402">
    <property type="entry name" value="Adenine nucleotide alpha hydrolases-like"/>
    <property type="match status" value="1"/>
</dbReference>
<comment type="caution">
    <text evidence="1">The sequence shown here is derived from an EMBL/GenBank/DDBJ whole genome shotgun (WGS) entry which is preliminary data.</text>
</comment>
<dbReference type="Gene3D" id="3.40.50.620">
    <property type="entry name" value="HUPs"/>
    <property type="match status" value="1"/>
</dbReference>
<dbReference type="Proteomes" id="UP000316199">
    <property type="component" value="Unassembled WGS sequence"/>
</dbReference>
<dbReference type="InterPro" id="IPR052188">
    <property type="entry name" value="Ni-pincer_cofactor_biosynth"/>
</dbReference>
<dbReference type="InterPro" id="IPR014729">
    <property type="entry name" value="Rossmann-like_a/b/a_fold"/>
</dbReference>
<accession>A0A520RZM3</accession>
<dbReference type="EMBL" id="SHAG01000028">
    <property type="protein sequence ID" value="RZO75658.1"/>
    <property type="molecule type" value="Genomic_DNA"/>
</dbReference>